<accession>A0A498MGV5</accession>
<keyword evidence="3" id="KW-1185">Reference proteome</keyword>
<feature type="region of interest" description="Disordered" evidence="1">
    <location>
        <begin position="108"/>
        <end position="179"/>
    </location>
</feature>
<gene>
    <name evidence="2" type="ORF">ROHU_025039</name>
</gene>
<evidence type="ECO:0000313" key="2">
    <source>
        <dbReference type="EMBL" id="RXN20488.1"/>
    </source>
</evidence>
<reference evidence="2 3" key="1">
    <citation type="submission" date="2018-03" db="EMBL/GenBank/DDBJ databases">
        <title>Draft genome sequence of Rohu Carp (Labeo rohita).</title>
        <authorList>
            <person name="Das P."/>
            <person name="Kushwaha B."/>
            <person name="Joshi C.G."/>
            <person name="Kumar D."/>
            <person name="Nagpure N.S."/>
            <person name="Sahoo L."/>
            <person name="Das S.P."/>
            <person name="Bit A."/>
            <person name="Patnaik S."/>
            <person name="Meher P.K."/>
            <person name="Jayasankar P."/>
            <person name="Koringa P.G."/>
            <person name="Patel N.V."/>
            <person name="Hinsu A.T."/>
            <person name="Kumar R."/>
            <person name="Pandey M."/>
            <person name="Agarwal S."/>
            <person name="Srivastava S."/>
            <person name="Singh M."/>
            <person name="Iquebal M.A."/>
            <person name="Jaiswal S."/>
            <person name="Angadi U.B."/>
            <person name="Kumar N."/>
            <person name="Raza M."/>
            <person name="Shah T.M."/>
            <person name="Rai A."/>
            <person name="Jena J.K."/>
        </authorList>
    </citation>
    <scope>NUCLEOTIDE SEQUENCE [LARGE SCALE GENOMIC DNA]</scope>
    <source>
        <strain evidence="2">DASCIFA01</strain>
        <tissue evidence="2">Testis</tissue>
    </source>
</reference>
<dbReference type="EMBL" id="QBIY01012644">
    <property type="protein sequence ID" value="RXN20488.1"/>
    <property type="molecule type" value="Genomic_DNA"/>
</dbReference>
<sequence>MVPTALRMSFTELRDSKHRVTLQGGLGDRNALQSGTGGRDTLQGGLGDRDTLQGGADTRDALQGEAGDRIALQCGLGDREVNQCGAGRTETKSLERLVLASMAQTVPARGSLMERGGTGGLGTQRGEAGCGSAGRDSLQGKTGDDDTPQDGASGSGHPGDGSGEGGRSCPEGSGRGFDT</sequence>
<evidence type="ECO:0000256" key="1">
    <source>
        <dbReference type="SAM" id="MobiDB-lite"/>
    </source>
</evidence>
<organism evidence="2 3">
    <name type="scientific">Labeo rohita</name>
    <name type="common">Indian major carp</name>
    <name type="synonym">Cyprinus rohita</name>
    <dbReference type="NCBI Taxonomy" id="84645"/>
    <lineage>
        <taxon>Eukaryota</taxon>
        <taxon>Metazoa</taxon>
        <taxon>Chordata</taxon>
        <taxon>Craniata</taxon>
        <taxon>Vertebrata</taxon>
        <taxon>Euteleostomi</taxon>
        <taxon>Actinopterygii</taxon>
        <taxon>Neopterygii</taxon>
        <taxon>Teleostei</taxon>
        <taxon>Ostariophysi</taxon>
        <taxon>Cypriniformes</taxon>
        <taxon>Cyprinidae</taxon>
        <taxon>Labeoninae</taxon>
        <taxon>Labeonini</taxon>
        <taxon>Labeo</taxon>
    </lineage>
</organism>
<dbReference type="Proteomes" id="UP000290572">
    <property type="component" value="Unassembled WGS sequence"/>
</dbReference>
<feature type="compositionally biased region" description="Gly residues" evidence="1">
    <location>
        <begin position="153"/>
        <end position="166"/>
    </location>
</feature>
<dbReference type="AlphaFoldDB" id="A0A498MGV5"/>
<name>A0A498MGV5_LABRO</name>
<evidence type="ECO:0000313" key="3">
    <source>
        <dbReference type="Proteomes" id="UP000290572"/>
    </source>
</evidence>
<comment type="caution">
    <text evidence="2">The sequence shown here is derived from an EMBL/GenBank/DDBJ whole genome shotgun (WGS) entry which is preliminary data.</text>
</comment>
<protein>
    <submittedName>
        <fullName evidence="2">Tudor domain containing</fullName>
    </submittedName>
</protein>
<proteinExistence type="predicted"/>
<feature type="compositionally biased region" description="Gly residues" evidence="1">
    <location>
        <begin position="116"/>
        <end position="132"/>
    </location>
</feature>
<feature type="region of interest" description="Disordered" evidence="1">
    <location>
        <begin position="26"/>
        <end position="50"/>
    </location>
</feature>